<evidence type="ECO:0000313" key="1">
    <source>
        <dbReference type="EMBL" id="KAI0493275.1"/>
    </source>
</evidence>
<name>A0A8T3AGB1_DENNO</name>
<dbReference type="AlphaFoldDB" id="A0A8T3AGB1"/>
<sequence length="88" mass="9996">MGKKRKFPSGCAGCERLRNWLLELISLEGGRNGARVRGNKPRHELMNGRKKEHESFVFSHFNSERSRSFNSNARGSLLGEFDILMATS</sequence>
<evidence type="ECO:0000313" key="2">
    <source>
        <dbReference type="Proteomes" id="UP000829196"/>
    </source>
</evidence>
<comment type="caution">
    <text evidence="1">The sequence shown here is derived from an EMBL/GenBank/DDBJ whole genome shotgun (WGS) entry which is preliminary data.</text>
</comment>
<reference evidence="1" key="1">
    <citation type="journal article" date="2022" name="Front. Genet.">
        <title>Chromosome-Scale Assembly of the Dendrobium nobile Genome Provides Insights Into the Molecular Mechanism of the Biosynthesis of the Medicinal Active Ingredient of Dendrobium.</title>
        <authorList>
            <person name="Xu Q."/>
            <person name="Niu S.-C."/>
            <person name="Li K.-L."/>
            <person name="Zheng P.-J."/>
            <person name="Zhang X.-J."/>
            <person name="Jia Y."/>
            <person name="Liu Y."/>
            <person name="Niu Y.-X."/>
            <person name="Yu L.-H."/>
            <person name="Chen D.-F."/>
            <person name="Zhang G.-Q."/>
        </authorList>
    </citation>
    <scope>NUCLEOTIDE SEQUENCE</scope>
    <source>
        <tissue evidence="1">Leaf</tissue>
    </source>
</reference>
<proteinExistence type="predicted"/>
<gene>
    <name evidence="1" type="ORF">KFK09_027551</name>
</gene>
<dbReference type="Proteomes" id="UP000829196">
    <property type="component" value="Unassembled WGS sequence"/>
</dbReference>
<protein>
    <submittedName>
        <fullName evidence="1">Uncharacterized protein</fullName>
    </submittedName>
</protein>
<accession>A0A8T3AGB1</accession>
<dbReference type="EMBL" id="JAGYWB010000018">
    <property type="protein sequence ID" value="KAI0493275.1"/>
    <property type="molecule type" value="Genomic_DNA"/>
</dbReference>
<keyword evidence="2" id="KW-1185">Reference proteome</keyword>
<organism evidence="1 2">
    <name type="scientific">Dendrobium nobile</name>
    <name type="common">Orchid</name>
    <dbReference type="NCBI Taxonomy" id="94219"/>
    <lineage>
        <taxon>Eukaryota</taxon>
        <taxon>Viridiplantae</taxon>
        <taxon>Streptophyta</taxon>
        <taxon>Embryophyta</taxon>
        <taxon>Tracheophyta</taxon>
        <taxon>Spermatophyta</taxon>
        <taxon>Magnoliopsida</taxon>
        <taxon>Liliopsida</taxon>
        <taxon>Asparagales</taxon>
        <taxon>Orchidaceae</taxon>
        <taxon>Epidendroideae</taxon>
        <taxon>Malaxideae</taxon>
        <taxon>Dendrobiinae</taxon>
        <taxon>Dendrobium</taxon>
    </lineage>
</organism>